<evidence type="ECO:0000259" key="9">
    <source>
        <dbReference type="Pfam" id="PF12821"/>
    </source>
</evidence>
<dbReference type="GO" id="GO:0022857">
    <property type="term" value="F:transmembrane transporter activity"/>
    <property type="evidence" value="ECO:0007669"/>
    <property type="project" value="InterPro"/>
</dbReference>
<dbReference type="InterPro" id="IPR010619">
    <property type="entry name" value="ThrE-like_N"/>
</dbReference>
<dbReference type="InterPro" id="IPR024528">
    <property type="entry name" value="ThrE_2"/>
</dbReference>
<dbReference type="InterPro" id="IPR050539">
    <property type="entry name" value="ThrE_Dicarb/AminoAcid_Exp"/>
</dbReference>
<evidence type="ECO:0000313" key="10">
    <source>
        <dbReference type="EMBL" id="QIH23854.1"/>
    </source>
</evidence>
<evidence type="ECO:0000256" key="7">
    <source>
        <dbReference type="SAM" id="Phobius"/>
    </source>
</evidence>
<feature type="transmembrane region" description="Helical" evidence="7">
    <location>
        <begin position="165"/>
        <end position="191"/>
    </location>
</feature>
<protein>
    <submittedName>
        <fullName evidence="10">Threonine/serine exporter family protein</fullName>
    </submittedName>
</protein>
<dbReference type="PANTHER" id="PTHR34390:SF2">
    <property type="entry name" value="SUCCINATE TRANSPORTER SUBUNIT YJJP-RELATED"/>
    <property type="match status" value="1"/>
</dbReference>
<keyword evidence="4 7" id="KW-1133">Transmembrane helix</keyword>
<accession>A0A6G7B215</accession>
<dbReference type="Pfam" id="PF12821">
    <property type="entry name" value="ThrE_2"/>
    <property type="match status" value="1"/>
</dbReference>
<dbReference type="GO" id="GO:0005886">
    <property type="term" value="C:plasma membrane"/>
    <property type="evidence" value="ECO:0007669"/>
    <property type="project" value="UniProtKB-SubCell"/>
</dbReference>
<feature type="transmembrane region" description="Helical" evidence="7">
    <location>
        <begin position="428"/>
        <end position="450"/>
    </location>
</feature>
<dbReference type="GO" id="GO:0015744">
    <property type="term" value="P:succinate transport"/>
    <property type="evidence" value="ECO:0007669"/>
    <property type="project" value="TreeGrafter"/>
</dbReference>
<keyword evidence="3 7" id="KW-0812">Transmembrane</keyword>
<feature type="transmembrane region" description="Helical" evidence="7">
    <location>
        <begin position="395"/>
        <end position="416"/>
    </location>
</feature>
<dbReference type="Pfam" id="PF06738">
    <property type="entry name" value="ThrE"/>
    <property type="match status" value="1"/>
</dbReference>
<evidence type="ECO:0000256" key="6">
    <source>
        <dbReference type="ARBA" id="ARBA00034125"/>
    </source>
</evidence>
<feature type="transmembrane region" description="Helical" evidence="7">
    <location>
        <begin position="247"/>
        <end position="267"/>
    </location>
</feature>
<feature type="transmembrane region" description="Helical" evidence="7">
    <location>
        <begin position="343"/>
        <end position="360"/>
    </location>
</feature>
<feature type="domain" description="Threonine/serine exporter-like N-terminal" evidence="8">
    <location>
        <begin position="55"/>
        <end position="300"/>
    </location>
</feature>
<feature type="transmembrane region" description="Helical" evidence="7">
    <location>
        <begin position="315"/>
        <end position="336"/>
    </location>
</feature>
<dbReference type="AlphaFoldDB" id="A0A6G7B215"/>
<organism evidence="10 11">
    <name type="scientific">Lactobacillus iners</name>
    <dbReference type="NCBI Taxonomy" id="147802"/>
    <lineage>
        <taxon>Bacteria</taxon>
        <taxon>Bacillati</taxon>
        <taxon>Bacillota</taxon>
        <taxon>Bacilli</taxon>
        <taxon>Lactobacillales</taxon>
        <taxon>Lactobacillaceae</taxon>
        <taxon>Lactobacillus</taxon>
    </lineage>
</organism>
<evidence type="ECO:0000256" key="4">
    <source>
        <dbReference type="ARBA" id="ARBA00022989"/>
    </source>
</evidence>
<evidence type="ECO:0000256" key="1">
    <source>
        <dbReference type="ARBA" id="ARBA00004651"/>
    </source>
</evidence>
<dbReference type="EMBL" id="CP049228">
    <property type="protein sequence ID" value="QIH23854.1"/>
    <property type="molecule type" value="Genomic_DNA"/>
</dbReference>
<name>A0A6G7B215_9LACO</name>
<dbReference type="RefSeq" id="WP_006736208.1">
    <property type="nucleotide sequence ID" value="NZ_CP049223.1"/>
</dbReference>
<evidence type="ECO:0000313" key="11">
    <source>
        <dbReference type="Proteomes" id="UP000501676"/>
    </source>
</evidence>
<comment type="subcellular location">
    <subcellularLocation>
        <location evidence="1">Cell membrane</location>
        <topology evidence="1">Multi-pass membrane protein</topology>
    </subcellularLocation>
</comment>
<reference evidence="10 11" key="1">
    <citation type="submission" date="2020-02" db="EMBL/GenBank/DDBJ databases">
        <title>Complete genome sequences of six Lactobacillus iners strains isolated from the human vagina.</title>
        <authorList>
            <person name="France M.T."/>
            <person name="Rutt L."/>
            <person name="Narina S."/>
            <person name="Arbaugh S."/>
            <person name="Humphrys M.S."/>
            <person name="Ma B."/>
            <person name="Hayward M.R."/>
            <person name="Relman D."/>
            <person name="Kwon D.S."/>
            <person name="Ravel J."/>
        </authorList>
    </citation>
    <scope>NUCLEOTIDE SEQUENCE [LARGE SCALE GENOMIC DNA]</scope>
    <source>
        <strain evidence="10 11">C0210C1</strain>
    </source>
</reference>
<feature type="transmembrane region" description="Helical" evidence="7">
    <location>
        <begin position="53"/>
        <end position="72"/>
    </location>
</feature>
<feature type="transmembrane region" description="Helical" evidence="7">
    <location>
        <begin position="211"/>
        <end position="232"/>
    </location>
</feature>
<dbReference type="PANTHER" id="PTHR34390">
    <property type="entry name" value="UPF0442 PROTEIN YJJB-RELATED"/>
    <property type="match status" value="1"/>
</dbReference>
<comment type="similarity">
    <text evidence="6">Belongs to the ThrE exporter (TC 2.A.79) family.</text>
</comment>
<feature type="transmembrane region" description="Helical" evidence="7">
    <location>
        <begin position="366"/>
        <end position="386"/>
    </location>
</feature>
<evidence type="ECO:0000256" key="5">
    <source>
        <dbReference type="ARBA" id="ARBA00023136"/>
    </source>
</evidence>
<feature type="transmembrane region" description="Helical" evidence="7">
    <location>
        <begin position="279"/>
        <end position="303"/>
    </location>
</feature>
<proteinExistence type="inferred from homology"/>
<keyword evidence="2" id="KW-1003">Cell membrane</keyword>
<evidence type="ECO:0000259" key="8">
    <source>
        <dbReference type="Pfam" id="PF06738"/>
    </source>
</evidence>
<evidence type="ECO:0000256" key="3">
    <source>
        <dbReference type="ARBA" id="ARBA00022692"/>
    </source>
</evidence>
<sequence length="459" mass="50514">MSKKNSNMKHESCSSNKCHTLSHHHHMRIRWHEFFTSKSSTLAKEATLSERSVIVGHVGMMLLSFGTGAWRVRSAMNTMARNLNMTCSADIGLVSLEYTCVDEFGHSYTQALSLPSTGVNTAKLNKMEAFVSQFEKDHGNWTIEKIHNTLEEITKQKASYQPWQVALASGIACGGFTFLLGGGIFEVIYAFFGAMAGNYARRKMIDKRMTVLANVIVGVLVACCVYALAFYISNLFMHVSARHLDGYIGAMLFVIPGFPFITSGLDISKVDMRSGLERMAFASMIIVVATAVGCIIALVLHLHPQDFLPLNLEPVILTILRLFASFCGVFGFSIMFNTEVKMAMLAAVFGAIANTMRLSLVDFVNWPPALAAFLGAFLAGILASIVRKKIGYPRIALTVPAIVIMVPGLYMYRAMFNLTLASFVQGEIWSIKALLIVISLPLGLITARILTDPKWRHAG</sequence>
<dbReference type="Proteomes" id="UP000501676">
    <property type="component" value="Chromosome"/>
</dbReference>
<gene>
    <name evidence="10" type="ORF">G6Z83_03925</name>
</gene>
<keyword evidence="5 7" id="KW-0472">Membrane</keyword>
<feature type="domain" description="Threonine/Serine exporter ThrE" evidence="9">
    <location>
        <begin position="322"/>
        <end position="447"/>
    </location>
</feature>
<evidence type="ECO:0000256" key="2">
    <source>
        <dbReference type="ARBA" id="ARBA00022475"/>
    </source>
</evidence>